<comment type="subcellular location">
    <subcellularLocation>
        <location evidence="2 10">Secreted</location>
    </subcellularLocation>
</comment>
<accession>A0A8C7B6S5</accession>
<feature type="domain" description="Beta-defensin" evidence="12">
    <location>
        <begin position="25"/>
        <end position="54"/>
    </location>
</feature>
<evidence type="ECO:0000256" key="7">
    <source>
        <dbReference type="ARBA" id="ARBA00022940"/>
    </source>
</evidence>
<organism evidence="13 14">
    <name type="scientific">Neovison vison</name>
    <name type="common">American mink</name>
    <name type="synonym">Mustela vison</name>
    <dbReference type="NCBI Taxonomy" id="452646"/>
    <lineage>
        <taxon>Eukaryota</taxon>
        <taxon>Metazoa</taxon>
        <taxon>Chordata</taxon>
        <taxon>Craniata</taxon>
        <taxon>Vertebrata</taxon>
        <taxon>Euteleostomi</taxon>
        <taxon>Mammalia</taxon>
        <taxon>Eutheria</taxon>
        <taxon>Laurasiatheria</taxon>
        <taxon>Carnivora</taxon>
        <taxon>Caniformia</taxon>
        <taxon>Musteloidea</taxon>
        <taxon>Mustelidae</taxon>
        <taxon>Mustelinae</taxon>
        <taxon>Neogale</taxon>
    </lineage>
</organism>
<dbReference type="Pfam" id="PF13841">
    <property type="entry name" value="Defensin_beta_2"/>
    <property type="match status" value="1"/>
</dbReference>
<evidence type="ECO:0000313" key="13">
    <source>
        <dbReference type="Ensembl" id="ENSNVIP00000013531.1"/>
    </source>
</evidence>
<evidence type="ECO:0000256" key="1">
    <source>
        <dbReference type="ARBA" id="ARBA00002878"/>
    </source>
</evidence>
<dbReference type="PROSITE" id="PS51257">
    <property type="entry name" value="PROKAR_LIPOPROTEIN"/>
    <property type="match status" value="1"/>
</dbReference>
<dbReference type="InterPro" id="IPR025933">
    <property type="entry name" value="Beta_defensin_dom"/>
</dbReference>
<keyword evidence="7 10" id="KW-0211">Defensin</keyword>
<evidence type="ECO:0000256" key="5">
    <source>
        <dbReference type="ARBA" id="ARBA00022529"/>
    </source>
</evidence>
<evidence type="ECO:0000256" key="6">
    <source>
        <dbReference type="ARBA" id="ARBA00022729"/>
    </source>
</evidence>
<protein>
    <recommendedName>
        <fullName evidence="10">Beta-defensin</fullName>
    </recommendedName>
</protein>
<reference evidence="13" key="1">
    <citation type="submission" date="2025-08" db="UniProtKB">
        <authorList>
            <consortium name="Ensembl"/>
        </authorList>
    </citation>
    <scope>IDENTIFICATION</scope>
</reference>
<dbReference type="GeneTree" id="ENSGT00940000166325"/>
<keyword evidence="5 10" id="KW-0929">Antimicrobial</keyword>
<evidence type="ECO:0000256" key="2">
    <source>
        <dbReference type="ARBA" id="ARBA00004613"/>
    </source>
</evidence>
<keyword evidence="9" id="KW-1015">Disulfide bond</keyword>
<feature type="signal peptide" evidence="10">
    <location>
        <begin position="1"/>
        <end position="20"/>
    </location>
</feature>
<evidence type="ECO:0000256" key="9">
    <source>
        <dbReference type="ARBA" id="ARBA00023157"/>
    </source>
</evidence>
<dbReference type="InterPro" id="IPR050544">
    <property type="entry name" value="Beta-defensin"/>
</dbReference>
<evidence type="ECO:0000259" key="12">
    <source>
        <dbReference type="Pfam" id="PF13841"/>
    </source>
</evidence>
<reference evidence="13" key="2">
    <citation type="submission" date="2025-09" db="UniProtKB">
        <authorList>
            <consortium name="Ensembl"/>
        </authorList>
    </citation>
    <scope>IDENTIFICATION</scope>
</reference>
<keyword evidence="4 10" id="KW-0964">Secreted</keyword>
<keyword evidence="6 10" id="KW-0732">Signal</keyword>
<feature type="region of interest" description="Disordered" evidence="11">
    <location>
        <begin position="66"/>
        <end position="87"/>
    </location>
</feature>
<dbReference type="Proteomes" id="UP000694425">
    <property type="component" value="Unplaced"/>
</dbReference>
<dbReference type="AlphaFoldDB" id="A0A8C7B6S5"/>
<dbReference type="GO" id="GO:0005576">
    <property type="term" value="C:extracellular region"/>
    <property type="evidence" value="ECO:0007669"/>
    <property type="project" value="UniProtKB-SubCell"/>
</dbReference>
<dbReference type="GO" id="GO:0045087">
    <property type="term" value="P:innate immune response"/>
    <property type="evidence" value="ECO:0007669"/>
    <property type="project" value="InterPro"/>
</dbReference>
<dbReference type="PANTHER" id="PTHR15001">
    <property type="entry name" value="BETA-DEFENSIN 123-RELATED"/>
    <property type="match status" value="1"/>
</dbReference>
<comment type="function">
    <text evidence="1 10">Has antibacterial activity.</text>
</comment>
<dbReference type="GO" id="GO:0042742">
    <property type="term" value="P:defense response to bacterium"/>
    <property type="evidence" value="ECO:0007669"/>
    <property type="project" value="UniProtKB-UniRule"/>
</dbReference>
<keyword evidence="8 10" id="KW-0044">Antibiotic</keyword>
<evidence type="ECO:0000256" key="10">
    <source>
        <dbReference type="RuleBase" id="RU231113"/>
    </source>
</evidence>
<dbReference type="Ensembl" id="ENSNVIT00000015816.1">
    <property type="protein sequence ID" value="ENSNVIP00000013531.1"/>
    <property type="gene ID" value="ENSNVIG00000010655.1"/>
</dbReference>
<feature type="chain" id="PRO_5041015053" description="Beta-defensin" evidence="10">
    <location>
        <begin position="21"/>
        <end position="105"/>
    </location>
</feature>
<comment type="similarity">
    <text evidence="3 10">Belongs to the beta-defensin family.</text>
</comment>
<evidence type="ECO:0000256" key="3">
    <source>
        <dbReference type="ARBA" id="ARBA00007371"/>
    </source>
</evidence>
<keyword evidence="14" id="KW-1185">Reference proteome</keyword>
<evidence type="ECO:0000313" key="14">
    <source>
        <dbReference type="Proteomes" id="UP000694425"/>
    </source>
</evidence>
<evidence type="ECO:0000256" key="11">
    <source>
        <dbReference type="SAM" id="MobiDB-lite"/>
    </source>
</evidence>
<sequence>MKLLLLVFASFGFLGTPAGGGGASCARSYPGRCKTHCNSMERSIFMCNRYKLCCVKDLLRTTSPPPVHKPKDACRKSARRRTKEHQRVITPEPLLFPESPRTLIS</sequence>
<evidence type="ECO:0000256" key="8">
    <source>
        <dbReference type="ARBA" id="ARBA00023022"/>
    </source>
</evidence>
<evidence type="ECO:0000256" key="4">
    <source>
        <dbReference type="ARBA" id="ARBA00022525"/>
    </source>
</evidence>
<dbReference type="PANTHER" id="PTHR15001:SF3">
    <property type="entry name" value="BETA-DEFENSIN 123"/>
    <property type="match status" value="1"/>
</dbReference>
<proteinExistence type="inferred from homology"/>
<name>A0A8C7B6S5_NEOVI</name>